<protein>
    <recommendedName>
        <fullName evidence="3">Helix-turn-helix domain-containing protein</fullName>
    </recommendedName>
</protein>
<keyword evidence="2" id="KW-1185">Reference proteome</keyword>
<dbReference type="Proteomes" id="UP000649573">
    <property type="component" value="Unassembled WGS sequence"/>
</dbReference>
<evidence type="ECO:0000313" key="1">
    <source>
        <dbReference type="EMBL" id="GGU61756.1"/>
    </source>
</evidence>
<sequence>MGDTKVDPRTLPPLFGLAVAAPHLDLSKAAVYALAKTGGLPVPVVFVGSRMKVRRVDLLKFLGLDDQASTEATAFPRSLAKEHGAA</sequence>
<accession>A0ABQ2V1L1</accession>
<comment type="caution">
    <text evidence="1">The sequence shown here is derived from an EMBL/GenBank/DDBJ whole genome shotgun (WGS) entry which is preliminary data.</text>
</comment>
<dbReference type="EMBL" id="BMRE01000035">
    <property type="protein sequence ID" value="GGU61756.1"/>
    <property type="molecule type" value="Genomic_DNA"/>
</dbReference>
<evidence type="ECO:0008006" key="3">
    <source>
        <dbReference type="Google" id="ProtNLM"/>
    </source>
</evidence>
<name>A0ABQ2V1L1_9PSEU</name>
<organism evidence="1 2">
    <name type="scientific">Lentzea flava</name>
    <dbReference type="NCBI Taxonomy" id="103732"/>
    <lineage>
        <taxon>Bacteria</taxon>
        <taxon>Bacillati</taxon>
        <taxon>Actinomycetota</taxon>
        <taxon>Actinomycetes</taxon>
        <taxon>Pseudonocardiales</taxon>
        <taxon>Pseudonocardiaceae</taxon>
        <taxon>Lentzea</taxon>
    </lineage>
</organism>
<reference evidence="2" key="1">
    <citation type="journal article" date="2019" name="Int. J. Syst. Evol. Microbiol.">
        <title>The Global Catalogue of Microorganisms (GCM) 10K type strain sequencing project: providing services to taxonomists for standard genome sequencing and annotation.</title>
        <authorList>
            <consortium name="The Broad Institute Genomics Platform"/>
            <consortium name="The Broad Institute Genome Sequencing Center for Infectious Disease"/>
            <person name="Wu L."/>
            <person name="Ma J."/>
        </authorList>
    </citation>
    <scope>NUCLEOTIDE SEQUENCE [LARGE SCALE GENOMIC DNA]</scope>
    <source>
        <strain evidence="2">JCM 3296</strain>
    </source>
</reference>
<proteinExistence type="predicted"/>
<gene>
    <name evidence="1" type="ORF">GCM10010178_62420</name>
</gene>
<evidence type="ECO:0000313" key="2">
    <source>
        <dbReference type="Proteomes" id="UP000649573"/>
    </source>
</evidence>
<dbReference type="RefSeq" id="WP_189257331.1">
    <property type="nucleotide sequence ID" value="NZ_BMRE01000035.1"/>
</dbReference>